<organism evidence="1">
    <name type="scientific">Rhipicephalus microplus</name>
    <name type="common">Cattle tick</name>
    <name type="synonym">Boophilus microplus</name>
    <dbReference type="NCBI Taxonomy" id="6941"/>
    <lineage>
        <taxon>Eukaryota</taxon>
        <taxon>Metazoa</taxon>
        <taxon>Ecdysozoa</taxon>
        <taxon>Arthropoda</taxon>
        <taxon>Chelicerata</taxon>
        <taxon>Arachnida</taxon>
        <taxon>Acari</taxon>
        <taxon>Parasitiformes</taxon>
        <taxon>Ixodida</taxon>
        <taxon>Ixodoidea</taxon>
        <taxon>Ixodidae</taxon>
        <taxon>Rhipicephalinae</taxon>
        <taxon>Rhipicephalus</taxon>
        <taxon>Boophilus</taxon>
    </lineage>
</organism>
<name>A0A6G5AFV8_RHIMP</name>
<accession>A0A6G5AFV8</accession>
<dbReference type="AlphaFoldDB" id="A0A6G5AFV8"/>
<dbReference type="EMBL" id="GIKN01007531">
    <property type="protein sequence ID" value="NIE49804.1"/>
    <property type="molecule type" value="Transcribed_RNA"/>
</dbReference>
<sequence>MLQVGSIAYEFLACRLAIVFSIQSEILNGPGSSVYSVFIKCNGAFLLAPLSFMKFTLCNHRALCIHSPATSLLFYFNSFIVVRCLAIDVCSIIPTGCPCNFPCNSIFKKLKRCSLYNQVNF</sequence>
<protein>
    <submittedName>
        <fullName evidence="1">Uncharacterized protein</fullName>
    </submittedName>
</protein>
<reference evidence="1" key="1">
    <citation type="submission" date="2020-03" db="EMBL/GenBank/DDBJ databases">
        <title>A transcriptome and proteome of the tick Rhipicephalus microplus shaped by the genetic composition of its hosts and developmental stage.</title>
        <authorList>
            <person name="Garcia G.R."/>
            <person name="Ribeiro J.M.C."/>
            <person name="Maruyama S.R."/>
            <person name="Gardinasse L.G."/>
            <person name="Nelson K."/>
            <person name="Ferreira B.R."/>
            <person name="Andrade T.G."/>
            <person name="Santos I.K.F.M."/>
        </authorList>
    </citation>
    <scope>NUCLEOTIDE SEQUENCE</scope>
    <source>
        <strain evidence="1">NSGR</strain>
        <tissue evidence="1">Salivary glands</tissue>
    </source>
</reference>
<evidence type="ECO:0000313" key="1">
    <source>
        <dbReference type="EMBL" id="NIE49804.1"/>
    </source>
</evidence>
<proteinExistence type="predicted"/>